<feature type="non-terminal residue" evidence="2">
    <location>
        <position position="76"/>
    </location>
</feature>
<sequence length="76" mass="8410">MVALTGAIVLAREKTPSSFKISSRDNGAEHAYALRPSLAPYESHKRKQDGRRRRTANDYSTDLLKCTHSFSQASGT</sequence>
<evidence type="ECO:0000313" key="3">
    <source>
        <dbReference type="Proteomes" id="UP000837857"/>
    </source>
</evidence>
<reference evidence="2" key="1">
    <citation type="submission" date="2022-03" db="EMBL/GenBank/DDBJ databases">
        <authorList>
            <person name="Martin H S."/>
        </authorList>
    </citation>
    <scope>NUCLEOTIDE SEQUENCE</scope>
</reference>
<organism evidence="2 3">
    <name type="scientific">Iphiclides podalirius</name>
    <name type="common">scarce swallowtail</name>
    <dbReference type="NCBI Taxonomy" id="110791"/>
    <lineage>
        <taxon>Eukaryota</taxon>
        <taxon>Metazoa</taxon>
        <taxon>Ecdysozoa</taxon>
        <taxon>Arthropoda</taxon>
        <taxon>Hexapoda</taxon>
        <taxon>Insecta</taxon>
        <taxon>Pterygota</taxon>
        <taxon>Neoptera</taxon>
        <taxon>Endopterygota</taxon>
        <taxon>Lepidoptera</taxon>
        <taxon>Glossata</taxon>
        <taxon>Ditrysia</taxon>
        <taxon>Papilionoidea</taxon>
        <taxon>Papilionidae</taxon>
        <taxon>Papilioninae</taxon>
        <taxon>Iphiclides</taxon>
    </lineage>
</organism>
<protein>
    <submittedName>
        <fullName evidence="2">Uncharacterized protein</fullName>
    </submittedName>
</protein>
<keyword evidence="3" id="KW-1185">Reference proteome</keyword>
<name>A0ABN8I3K6_9NEOP</name>
<dbReference type="EMBL" id="OW152827">
    <property type="protein sequence ID" value="CAH2044299.1"/>
    <property type="molecule type" value="Genomic_DNA"/>
</dbReference>
<evidence type="ECO:0000313" key="2">
    <source>
        <dbReference type="EMBL" id="CAH2044299.1"/>
    </source>
</evidence>
<feature type="compositionally biased region" description="Basic residues" evidence="1">
    <location>
        <begin position="44"/>
        <end position="54"/>
    </location>
</feature>
<evidence type="ECO:0000256" key="1">
    <source>
        <dbReference type="SAM" id="MobiDB-lite"/>
    </source>
</evidence>
<gene>
    <name evidence="2" type="ORF">IPOD504_LOCUS4670</name>
</gene>
<feature type="region of interest" description="Disordered" evidence="1">
    <location>
        <begin position="32"/>
        <end position="58"/>
    </location>
</feature>
<accession>A0ABN8I3K6</accession>
<proteinExistence type="predicted"/>
<dbReference type="Proteomes" id="UP000837857">
    <property type="component" value="Chromosome 15"/>
</dbReference>